<dbReference type="HOGENOM" id="CLU_000837_25_0_1"/>
<dbReference type="OMA" id="YRMEDII"/>
<dbReference type="InterPro" id="IPR041118">
    <property type="entry name" value="Rx_N"/>
</dbReference>
<dbReference type="Proteomes" id="UP000006591">
    <property type="component" value="Chromosome 11"/>
</dbReference>
<evidence type="ECO:0000256" key="3">
    <source>
        <dbReference type="ARBA" id="ARBA00022737"/>
    </source>
</evidence>
<feature type="coiled-coil region" evidence="7">
    <location>
        <begin position="26"/>
        <end position="53"/>
    </location>
</feature>
<keyword evidence="4" id="KW-0547">Nucleotide-binding</keyword>
<feature type="domain" description="Disease resistance N-terminal" evidence="10">
    <location>
        <begin position="7"/>
        <end position="98"/>
    </location>
</feature>
<dbReference type="Pfam" id="PF23559">
    <property type="entry name" value="WHD_DRP"/>
    <property type="match status" value="1"/>
</dbReference>
<dbReference type="eggNOG" id="KOG4658">
    <property type="taxonomic scope" value="Eukaryota"/>
</dbReference>
<dbReference type="FunFam" id="1.10.10.10:FF:000322">
    <property type="entry name" value="Probable disease resistance protein At1g63360"/>
    <property type="match status" value="1"/>
</dbReference>
<evidence type="ECO:0008006" key="15">
    <source>
        <dbReference type="Google" id="ProtNLM"/>
    </source>
</evidence>
<dbReference type="Pfam" id="PF18052">
    <property type="entry name" value="Rx_N"/>
    <property type="match status" value="1"/>
</dbReference>
<proteinExistence type="inferred from homology"/>
<keyword evidence="6 7" id="KW-0175">Coiled coil</keyword>
<dbReference type="InterPro" id="IPR036388">
    <property type="entry name" value="WH-like_DNA-bd_sf"/>
</dbReference>
<dbReference type="PANTHER" id="PTHR23155:SF1116">
    <property type="entry name" value="OS12G0273300 PROTEIN"/>
    <property type="match status" value="1"/>
</dbReference>
<dbReference type="InterPro" id="IPR058922">
    <property type="entry name" value="WHD_DRP"/>
</dbReference>
<evidence type="ECO:0000256" key="2">
    <source>
        <dbReference type="ARBA" id="ARBA00022614"/>
    </source>
</evidence>
<dbReference type="InterPro" id="IPR032675">
    <property type="entry name" value="LRR_dom_sf"/>
</dbReference>
<evidence type="ECO:0000259" key="9">
    <source>
        <dbReference type="Pfam" id="PF00931"/>
    </source>
</evidence>
<evidence type="ECO:0000313" key="14">
    <source>
        <dbReference type="Proteomes" id="UP000006591"/>
    </source>
</evidence>
<feature type="region of interest" description="Disordered" evidence="8">
    <location>
        <begin position="961"/>
        <end position="1019"/>
    </location>
</feature>
<dbReference type="Gene3D" id="1.10.10.10">
    <property type="entry name" value="Winged helix-like DNA-binding domain superfamily/Winged helix DNA-binding domain"/>
    <property type="match status" value="1"/>
</dbReference>
<dbReference type="STRING" id="4536.A0A0E0J3R0"/>
<organism evidence="13">
    <name type="scientific">Oryza nivara</name>
    <name type="common">Indian wild rice</name>
    <name type="synonym">Oryza sativa f. spontanea</name>
    <dbReference type="NCBI Taxonomy" id="4536"/>
    <lineage>
        <taxon>Eukaryota</taxon>
        <taxon>Viridiplantae</taxon>
        <taxon>Streptophyta</taxon>
        <taxon>Embryophyta</taxon>
        <taxon>Tracheophyta</taxon>
        <taxon>Spermatophyta</taxon>
        <taxon>Magnoliopsida</taxon>
        <taxon>Liliopsida</taxon>
        <taxon>Poales</taxon>
        <taxon>Poaceae</taxon>
        <taxon>BOP clade</taxon>
        <taxon>Oryzoideae</taxon>
        <taxon>Oryzeae</taxon>
        <taxon>Oryzinae</taxon>
        <taxon>Oryza</taxon>
    </lineage>
</organism>
<evidence type="ECO:0000259" key="11">
    <source>
        <dbReference type="Pfam" id="PF23559"/>
    </source>
</evidence>
<evidence type="ECO:0000256" key="1">
    <source>
        <dbReference type="ARBA" id="ARBA00008894"/>
    </source>
</evidence>
<feature type="compositionally biased region" description="Acidic residues" evidence="8">
    <location>
        <begin position="966"/>
        <end position="1006"/>
    </location>
</feature>
<evidence type="ECO:0000256" key="8">
    <source>
        <dbReference type="SAM" id="MobiDB-lite"/>
    </source>
</evidence>
<dbReference type="Gene3D" id="3.40.50.300">
    <property type="entry name" value="P-loop containing nucleotide triphosphate hydrolases"/>
    <property type="match status" value="1"/>
</dbReference>
<evidence type="ECO:0000256" key="4">
    <source>
        <dbReference type="ARBA" id="ARBA00022741"/>
    </source>
</evidence>
<dbReference type="AlphaFoldDB" id="A0A0E0J3R0"/>
<dbReference type="GO" id="GO:0042742">
    <property type="term" value="P:defense response to bacterium"/>
    <property type="evidence" value="ECO:0007669"/>
    <property type="project" value="UniProtKB-ARBA"/>
</dbReference>
<dbReference type="InterPro" id="IPR002182">
    <property type="entry name" value="NB-ARC"/>
</dbReference>
<dbReference type="InterPro" id="IPR038005">
    <property type="entry name" value="RX-like_CC"/>
</dbReference>
<dbReference type="PRINTS" id="PR00364">
    <property type="entry name" value="DISEASERSIST"/>
</dbReference>
<evidence type="ECO:0000256" key="6">
    <source>
        <dbReference type="ARBA" id="ARBA00023054"/>
    </source>
</evidence>
<keyword evidence="3" id="KW-0677">Repeat</keyword>
<sequence>MEFATGAMGTLLPKLSKLLKEEYDLQKSVKEGIKFLKAELENMQAALEDVSKVPLDQLAKPIKIWARDIRELSYNIEDNIDTFMLRVDSLEPSKKNKFTWLIDECKKSLSKVKIRHKIANDIKDVKSQVKMVMERRDRYNINNVIATLPTTVDPRILTLYEKATKLIGIEKASNDLIKRLSVEGEASKKLKMVSVVGFGGLGKTTLARVVSDMLKEQFDCVKPNIKNVLKGILIYLNKHKYMEFDSAILSERHLIDELREYLGNRRYLIVVDDIWETSTWKIIKCALIDSNCRSRVIATTRISQVAKEVAEEFGDIYIMEPLSEDNSKKLFYSRMFGVNHKDAADNQSIEIFTWKRINCALVDSNCGSKVITTTRISEVAEEVGDVYRMKPLSSDNSKRLFNNRIFGIGSNGPTNNQSVEATEKILKKCNGMPLSIVTMASLLVNKPVEDWIEVYNSIGFGPTGQNQEVENMRKILSFSYYELPSYLKTCLLYLSIYPEDHWIMKKPLIWKWIAKGFVQEEQQTWLFEVGERYFTELINRSMIQPIEMYGRVFACRIHDMVLYLIRILATEENFVKILDRLYDVHSSSSQSSTSRRVAWHKSLNQDKMDNLTTRMAQLRSLNAIECPISMIPPLVGFEVLHHIGKLQRLRYLGLRDTCVTELPSEIGDLMHLQVLDVKGTTLNALPATVGKLRRLIRLCIDGDIPCGVGVLTSLQDLRLGKVSDDSYPNIAVDLCKLTDLRKLTIRSLQLDEDSLKTLVECLCTLRKLQSIKIAGGSWKVLNGWEGWEPPRQFCKFNTYEFYQPRQPTWVDSVRIPHLSHLNLHLLAVDQRDLDALAMMPELRVLEVSTKLSISWTIAGGGLFPSLRCFSTDIEIMFLQGAMPMLTNIDFWASGDDSANDIGLGYLPQLNDVFIYLVQSDLTARQVKEAMAVWKRVINSHPNRPFIEVQIDNKRRRIEAGSIAHEDDGDGEEISDTEEDDINDDEEEEQNSDPEETDRNDGEEEISATDQKVQHLRTSC</sequence>
<evidence type="ECO:0000256" key="7">
    <source>
        <dbReference type="SAM" id="Coils"/>
    </source>
</evidence>
<dbReference type="EnsemblPlants" id="ONIVA11G18150.3">
    <property type="protein sequence ID" value="ONIVA11G18150.3"/>
    <property type="gene ID" value="ONIVA11G18150"/>
</dbReference>
<dbReference type="GO" id="GO:0043531">
    <property type="term" value="F:ADP binding"/>
    <property type="evidence" value="ECO:0007669"/>
    <property type="project" value="InterPro"/>
</dbReference>
<dbReference type="InterPro" id="IPR055414">
    <property type="entry name" value="LRR_R13L4/SHOC2-like"/>
</dbReference>
<dbReference type="Pfam" id="PF23598">
    <property type="entry name" value="LRR_14"/>
    <property type="match status" value="1"/>
</dbReference>
<feature type="compositionally biased region" description="Polar residues" evidence="8">
    <location>
        <begin position="1007"/>
        <end position="1019"/>
    </location>
</feature>
<keyword evidence="2" id="KW-0433">Leucine-rich repeat</keyword>
<evidence type="ECO:0000313" key="13">
    <source>
        <dbReference type="EnsemblPlants" id="ONIVA11G18150.3"/>
    </source>
</evidence>
<dbReference type="SUPFAM" id="SSF52047">
    <property type="entry name" value="RNI-like"/>
    <property type="match status" value="1"/>
</dbReference>
<dbReference type="InterPro" id="IPR044974">
    <property type="entry name" value="Disease_R_plants"/>
</dbReference>
<protein>
    <recommendedName>
        <fullName evidence="15">NB-ARC domain-containing protein</fullName>
    </recommendedName>
</protein>
<dbReference type="Gene3D" id="1.20.5.4130">
    <property type="match status" value="1"/>
</dbReference>
<comment type="similarity">
    <text evidence="1">Belongs to the disease resistance NB-LRR family.</text>
</comment>
<evidence type="ECO:0000259" key="12">
    <source>
        <dbReference type="Pfam" id="PF23598"/>
    </source>
</evidence>
<evidence type="ECO:0000259" key="10">
    <source>
        <dbReference type="Pfam" id="PF18052"/>
    </source>
</evidence>
<dbReference type="CDD" id="cd14798">
    <property type="entry name" value="RX-CC_like"/>
    <property type="match status" value="1"/>
</dbReference>
<dbReference type="Pfam" id="PF00931">
    <property type="entry name" value="NB-ARC"/>
    <property type="match status" value="1"/>
</dbReference>
<dbReference type="SUPFAM" id="SSF52540">
    <property type="entry name" value="P-loop containing nucleoside triphosphate hydrolases"/>
    <property type="match status" value="2"/>
</dbReference>
<keyword evidence="14" id="KW-1185">Reference proteome</keyword>
<dbReference type="GO" id="GO:0009626">
    <property type="term" value="P:plant-type hypersensitive response"/>
    <property type="evidence" value="ECO:0007669"/>
    <property type="project" value="UniProtKB-ARBA"/>
</dbReference>
<feature type="domain" description="NB-ARC" evidence="9">
    <location>
        <begin position="170"/>
        <end position="336"/>
    </location>
</feature>
<reference evidence="13" key="2">
    <citation type="submission" date="2018-04" db="EMBL/GenBank/DDBJ databases">
        <title>OnivRS2 (Oryza nivara Reference Sequence Version 2).</title>
        <authorList>
            <person name="Zhang J."/>
            <person name="Kudrna D."/>
            <person name="Lee S."/>
            <person name="Talag J."/>
            <person name="Rajasekar S."/>
            <person name="Welchert J."/>
            <person name="Hsing Y.-I."/>
            <person name="Wing R.A."/>
        </authorList>
    </citation>
    <scope>NUCLEOTIDE SEQUENCE [LARGE SCALE GENOMIC DNA]</scope>
    <source>
        <strain evidence="13">SL10</strain>
    </source>
</reference>
<reference evidence="13" key="1">
    <citation type="submission" date="2015-04" db="UniProtKB">
        <authorList>
            <consortium name="EnsemblPlants"/>
        </authorList>
    </citation>
    <scope>IDENTIFICATION</scope>
    <source>
        <strain evidence="13">SL10</strain>
    </source>
</reference>
<feature type="domain" description="Disease resistance R13L4/SHOC-2-like LRR" evidence="12">
    <location>
        <begin position="617"/>
        <end position="945"/>
    </location>
</feature>
<name>A0A0E0J3R0_ORYNI</name>
<evidence type="ECO:0000256" key="5">
    <source>
        <dbReference type="ARBA" id="ARBA00022821"/>
    </source>
</evidence>
<accession>A0A0E0J3R0</accession>
<dbReference type="PANTHER" id="PTHR23155">
    <property type="entry name" value="DISEASE RESISTANCE PROTEIN RP"/>
    <property type="match status" value="1"/>
</dbReference>
<dbReference type="Gene3D" id="1.10.8.430">
    <property type="entry name" value="Helical domain of apoptotic protease-activating factors"/>
    <property type="match status" value="1"/>
</dbReference>
<dbReference type="GO" id="GO:0002758">
    <property type="term" value="P:innate immune response-activating signaling pathway"/>
    <property type="evidence" value="ECO:0007669"/>
    <property type="project" value="UniProtKB-ARBA"/>
</dbReference>
<dbReference type="InterPro" id="IPR027417">
    <property type="entry name" value="P-loop_NTPase"/>
</dbReference>
<feature type="domain" description="Disease resistance protein winged helix" evidence="11">
    <location>
        <begin position="496"/>
        <end position="564"/>
    </location>
</feature>
<dbReference type="Gene3D" id="3.80.10.10">
    <property type="entry name" value="Ribonuclease Inhibitor"/>
    <property type="match status" value="1"/>
</dbReference>
<keyword evidence="5" id="KW-0611">Plant defense</keyword>
<dbReference type="Gramene" id="ONIVA11G18150.3">
    <property type="protein sequence ID" value="ONIVA11G18150.3"/>
    <property type="gene ID" value="ONIVA11G18150"/>
</dbReference>
<dbReference type="InterPro" id="IPR042197">
    <property type="entry name" value="Apaf_helical"/>
</dbReference>